<dbReference type="InterPro" id="IPR014729">
    <property type="entry name" value="Rossmann-like_a/b/a_fold"/>
</dbReference>
<dbReference type="NCBIfam" id="TIGR02433">
    <property type="entry name" value="lysidine_TilS_C"/>
    <property type="match status" value="1"/>
</dbReference>
<dbReference type="SUPFAM" id="SSF56037">
    <property type="entry name" value="PheT/TilS domain"/>
    <property type="match status" value="1"/>
</dbReference>
<feature type="domain" description="Lysidine-tRNA(Ile) synthetase C-terminal" evidence="9">
    <location>
        <begin position="421"/>
        <end position="496"/>
    </location>
</feature>
<evidence type="ECO:0000256" key="4">
    <source>
        <dbReference type="ARBA" id="ARBA00022694"/>
    </source>
</evidence>
<evidence type="ECO:0000256" key="1">
    <source>
        <dbReference type="ARBA" id="ARBA00004496"/>
    </source>
</evidence>
<comment type="catalytic activity">
    <reaction evidence="7 8">
        <text>cytidine(34) in tRNA(Ile2) + L-lysine + ATP = lysidine(34) in tRNA(Ile2) + AMP + diphosphate + H(+)</text>
        <dbReference type="Rhea" id="RHEA:43744"/>
        <dbReference type="Rhea" id="RHEA-COMP:10625"/>
        <dbReference type="Rhea" id="RHEA-COMP:10670"/>
        <dbReference type="ChEBI" id="CHEBI:15378"/>
        <dbReference type="ChEBI" id="CHEBI:30616"/>
        <dbReference type="ChEBI" id="CHEBI:32551"/>
        <dbReference type="ChEBI" id="CHEBI:33019"/>
        <dbReference type="ChEBI" id="CHEBI:82748"/>
        <dbReference type="ChEBI" id="CHEBI:83665"/>
        <dbReference type="ChEBI" id="CHEBI:456215"/>
        <dbReference type="EC" id="6.3.4.19"/>
    </reaction>
</comment>
<dbReference type="GO" id="GO:0032267">
    <property type="term" value="F:tRNA(Ile)-lysidine synthase activity"/>
    <property type="evidence" value="ECO:0007669"/>
    <property type="project" value="UniProtKB-EC"/>
</dbReference>
<accession>A0ABY4SWI5</accession>
<evidence type="ECO:0000313" key="11">
    <source>
        <dbReference type="Proteomes" id="UP001056834"/>
    </source>
</evidence>
<dbReference type="EMBL" id="CP097762">
    <property type="protein sequence ID" value="URJ25350.1"/>
    <property type="molecule type" value="Genomic_DNA"/>
</dbReference>
<evidence type="ECO:0000256" key="2">
    <source>
        <dbReference type="ARBA" id="ARBA00022490"/>
    </source>
</evidence>
<dbReference type="PANTHER" id="PTHR43033">
    <property type="entry name" value="TRNA(ILE)-LYSIDINE SYNTHASE-RELATED"/>
    <property type="match status" value="1"/>
</dbReference>
<evidence type="ECO:0000256" key="7">
    <source>
        <dbReference type="ARBA" id="ARBA00048539"/>
    </source>
</evidence>
<gene>
    <name evidence="8 10" type="primary">tilS</name>
    <name evidence="10" type="ORF">M9405_01340</name>
</gene>
<comment type="domain">
    <text evidence="8">The N-terminal region contains the highly conserved SGGXDS motif, predicted to be a P-loop motif involved in ATP binding.</text>
</comment>
<dbReference type="PANTHER" id="PTHR43033:SF1">
    <property type="entry name" value="TRNA(ILE)-LYSIDINE SYNTHASE-RELATED"/>
    <property type="match status" value="1"/>
</dbReference>
<evidence type="ECO:0000256" key="5">
    <source>
        <dbReference type="ARBA" id="ARBA00022741"/>
    </source>
</evidence>
<keyword evidence="4 8" id="KW-0819">tRNA processing</keyword>
<proteinExistence type="inferred from homology"/>
<dbReference type="Proteomes" id="UP001056834">
    <property type="component" value="Chromosome"/>
</dbReference>
<evidence type="ECO:0000256" key="3">
    <source>
        <dbReference type="ARBA" id="ARBA00022598"/>
    </source>
</evidence>
<dbReference type="EC" id="6.3.4.19" evidence="8"/>
<dbReference type="RefSeq" id="WP_250223481.1">
    <property type="nucleotide sequence ID" value="NZ_CP097762.1"/>
</dbReference>
<comment type="subcellular location">
    <subcellularLocation>
        <location evidence="1 8">Cytoplasm</location>
    </subcellularLocation>
</comment>
<evidence type="ECO:0000256" key="8">
    <source>
        <dbReference type="HAMAP-Rule" id="MF_01161"/>
    </source>
</evidence>
<keyword evidence="3 8" id="KW-0436">Ligase</keyword>
<dbReference type="SMART" id="SM00977">
    <property type="entry name" value="TilS_C"/>
    <property type="match status" value="1"/>
</dbReference>
<evidence type="ECO:0000259" key="9">
    <source>
        <dbReference type="SMART" id="SM00977"/>
    </source>
</evidence>
<keyword evidence="11" id="KW-1185">Reference proteome</keyword>
<dbReference type="SUPFAM" id="SSF52402">
    <property type="entry name" value="Adenine nucleotide alpha hydrolases-like"/>
    <property type="match status" value="1"/>
</dbReference>
<comment type="similarity">
    <text evidence="8">Belongs to the tRNA(Ile)-lysidine synthase family.</text>
</comment>
<dbReference type="Gene3D" id="3.40.50.620">
    <property type="entry name" value="HUPs"/>
    <property type="match status" value="1"/>
</dbReference>
<dbReference type="Pfam" id="PF09179">
    <property type="entry name" value="TilS"/>
    <property type="match status" value="1"/>
</dbReference>
<keyword evidence="6 8" id="KW-0067">ATP-binding</keyword>
<dbReference type="HAMAP" id="MF_01161">
    <property type="entry name" value="tRNA_Ile_lys_synt"/>
    <property type="match status" value="1"/>
</dbReference>
<feature type="binding site" evidence="8">
    <location>
        <begin position="32"/>
        <end position="37"/>
    </location>
    <ligand>
        <name>ATP</name>
        <dbReference type="ChEBI" id="CHEBI:30616"/>
    </ligand>
</feature>
<evidence type="ECO:0000313" key="10">
    <source>
        <dbReference type="EMBL" id="URJ25350.1"/>
    </source>
</evidence>
<dbReference type="Pfam" id="PF11734">
    <property type="entry name" value="TilS_C"/>
    <property type="match status" value="1"/>
</dbReference>
<dbReference type="NCBIfam" id="TIGR02432">
    <property type="entry name" value="lysidine_TilS_N"/>
    <property type="match status" value="1"/>
</dbReference>
<organism evidence="10 11">
    <name type="scientific">Candidatus Blochmannia ocreatus</name>
    <name type="common">nom. nud.</name>
    <dbReference type="NCBI Taxonomy" id="251538"/>
    <lineage>
        <taxon>Bacteria</taxon>
        <taxon>Pseudomonadati</taxon>
        <taxon>Pseudomonadota</taxon>
        <taxon>Gammaproteobacteria</taxon>
        <taxon>Enterobacterales</taxon>
        <taxon>Enterobacteriaceae</taxon>
        <taxon>ant endosymbionts</taxon>
        <taxon>Candidatus Blochmanniella</taxon>
    </lineage>
</organism>
<protein>
    <recommendedName>
        <fullName evidence="8">tRNA(Ile)-lysidine synthase</fullName>
        <ecNumber evidence="8">6.3.4.19</ecNumber>
    </recommendedName>
    <alternativeName>
        <fullName evidence="8">tRNA(Ile)-2-lysyl-cytidine synthase</fullName>
    </alternativeName>
    <alternativeName>
        <fullName evidence="8">tRNA(Ile)-lysidine synthetase</fullName>
    </alternativeName>
</protein>
<evidence type="ECO:0000256" key="6">
    <source>
        <dbReference type="ARBA" id="ARBA00022840"/>
    </source>
</evidence>
<sequence>MIITNIPEKNRDLYHRVAQSISGYNKILLSYSGGLDSTVLLDILTTLRDHFNNLVSYPFSIRAIHIQHNISKYANDWAIHCFKQCNVRNVPLSVVHIKYPTTDNKKSNIECLARNIRYNILFNHLNSGEILLTAHHLDDQTESFFLALKRGSGPLGLSGIKQTILTNKNKCKLLRPLLDFSRKELKIYANNKKLTWIEDDSNFNTKFDRNFLRIKILPLLYNRWPHFNKVVTRSAKLCEDQENLLKELLSNTLKTVINSKDYYSLSFKPLFQYSALKRRAIIRLWLSMLDIKMPSYQLTNRIWNEVVLSKQDAQPSLQLSNCICRRFKEKLYILPINMKYSFKTTKLDWNKIHNTILLPTNLGLLLRYPLNITLHTQKKLPCLNSSIIKKLQPNILCNYIKNFNKILTVCTVRPPSAHEQVSILFGHTNNTIYIVNKRHGKYLKKIWQEFNIPPWLRSRIPLLFYNNTLISAIGVFITKHGRYYNTNNKKNNTLSWQISWVQDTSTYKIFKQSIKIQLE</sequence>
<comment type="function">
    <text evidence="8">Ligates lysine onto the cytidine present at position 34 of the AUA codon-specific tRNA(Ile) that contains the anticodon CAU, in an ATP-dependent manner. Cytidine is converted to lysidine, thus changing the amino acid specificity of the tRNA from methionine to isoleucine.</text>
</comment>
<dbReference type="InterPro" id="IPR011063">
    <property type="entry name" value="TilS/TtcA_N"/>
</dbReference>
<dbReference type="InterPro" id="IPR015262">
    <property type="entry name" value="tRNA_Ile_lys_synt_subst-bd"/>
</dbReference>
<dbReference type="SUPFAM" id="SSF82829">
    <property type="entry name" value="MesJ substrate recognition domain-like"/>
    <property type="match status" value="1"/>
</dbReference>
<reference evidence="10" key="1">
    <citation type="submission" date="2022-05" db="EMBL/GenBank/DDBJ databases">
        <title>Impact of host demography and evolutionary history on endosymbiont molecular evolution: a test in carpenter ants (Genus Camponotus) and their Blochmannia endosymbionts.</title>
        <authorList>
            <person name="Manthey J.D."/>
            <person name="Giron J.C."/>
            <person name="Hruska J.P."/>
        </authorList>
    </citation>
    <scope>NUCLEOTIDE SEQUENCE</scope>
    <source>
        <strain evidence="10">C-006</strain>
    </source>
</reference>
<dbReference type="InterPro" id="IPR012795">
    <property type="entry name" value="tRNA_Ile_lys_synt_N"/>
</dbReference>
<dbReference type="CDD" id="cd01992">
    <property type="entry name" value="TilS_N"/>
    <property type="match status" value="1"/>
</dbReference>
<dbReference type="InterPro" id="IPR012796">
    <property type="entry name" value="Lysidine-tRNA-synth_C"/>
</dbReference>
<dbReference type="InterPro" id="IPR012094">
    <property type="entry name" value="tRNA_Ile_lys_synt"/>
</dbReference>
<dbReference type="Pfam" id="PF01171">
    <property type="entry name" value="ATP_bind_3"/>
    <property type="match status" value="1"/>
</dbReference>
<dbReference type="Gene3D" id="1.20.59.20">
    <property type="match status" value="1"/>
</dbReference>
<name>A0ABY4SWI5_9ENTR</name>
<keyword evidence="2 8" id="KW-0963">Cytoplasm</keyword>
<keyword evidence="5 8" id="KW-0547">Nucleotide-binding</keyword>